<keyword evidence="4" id="KW-0812">Transmembrane</keyword>
<dbReference type="SUPFAM" id="SSF50156">
    <property type="entry name" value="PDZ domain-like"/>
    <property type="match status" value="1"/>
</dbReference>
<keyword evidence="7" id="KW-1185">Reference proteome</keyword>
<sequence length="359" mass="38755">MSKELVKGAMFFLIFFFLGLGIISAFNFLIATEPVVEEDSIPLQDGTIRDVANRVSPSVVGITNLSTGRDMFDQRDTESTGSGVILDNEGHIATNYHVVRNADKIIVTLIDGNEKEAKIIGTDPRTDLAVIKIEVKNKVTPANFGDSEAIEVGEEVVAIGNPLGLRFARSVTAGVVSGLNRLLTTEEGMTFSLVQTDAAINPGNSGGALINLDGDVVGINTIKIAAEGFEGMGFAIPSNQVKMVINDILEHGRVIRPLMGIRILGEFSEDETDYFKIPNHCGVVVEPVRGGAADQAGIRKNDIITKINGKDIETTLELEEKVFKQEIGSEIQVEIIRMPLIPGPEPQKKTVTVMLEQEA</sequence>
<evidence type="ECO:0000259" key="5">
    <source>
        <dbReference type="PROSITE" id="PS50106"/>
    </source>
</evidence>
<dbReference type="GO" id="GO:0006508">
    <property type="term" value="P:proteolysis"/>
    <property type="evidence" value="ECO:0007669"/>
    <property type="project" value="UniProtKB-KW"/>
</dbReference>
<keyword evidence="3 6" id="KW-0378">Hydrolase</keyword>
<dbReference type="PANTHER" id="PTHR43343">
    <property type="entry name" value="PEPTIDASE S12"/>
    <property type="match status" value="1"/>
</dbReference>
<dbReference type="InterPro" id="IPR001478">
    <property type="entry name" value="PDZ"/>
</dbReference>
<dbReference type="PROSITE" id="PS50106">
    <property type="entry name" value="PDZ"/>
    <property type="match status" value="1"/>
</dbReference>
<dbReference type="RefSeq" id="WP_156204416.1">
    <property type="nucleotide sequence ID" value="NZ_CP046457.1"/>
</dbReference>
<dbReference type="KEGG" id="salq:SYNTR_2061"/>
<dbReference type="InterPro" id="IPR036034">
    <property type="entry name" value="PDZ_sf"/>
</dbReference>
<feature type="transmembrane region" description="Helical" evidence="4">
    <location>
        <begin position="12"/>
        <end position="31"/>
    </location>
</feature>
<evidence type="ECO:0000256" key="4">
    <source>
        <dbReference type="SAM" id="Phobius"/>
    </source>
</evidence>
<comment type="similarity">
    <text evidence="1">Belongs to the peptidase S1C family.</text>
</comment>
<dbReference type="InterPro" id="IPR043504">
    <property type="entry name" value="Peptidase_S1_PA_chymotrypsin"/>
</dbReference>
<dbReference type="InterPro" id="IPR009003">
    <property type="entry name" value="Peptidase_S1_PA"/>
</dbReference>
<accession>A0A6I6DDK4</accession>
<dbReference type="SMART" id="SM00228">
    <property type="entry name" value="PDZ"/>
    <property type="match status" value="1"/>
</dbReference>
<dbReference type="SUPFAM" id="SSF50494">
    <property type="entry name" value="Trypsin-like serine proteases"/>
    <property type="match status" value="1"/>
</dbReference>
<dbReference type="Gene3D" id="2.40.10.10">
    <property type="entry name" value="Trypsin-like serine proteases"/>
    <property type="match status" value="2"/>
</dbReference>
<gene>
    <name evidence="6" type="ORF">SYNTR_2061</name>
</gene>
<reference evidence="7" key="1">
    <citation type="journal article" date="2019" name="Microbiology">
        <title>Complete Genome Sequence of an Uncultured Bacterium of the Candidate Phylum Bipolaricaulota.</title>
        <authorList>
            <person name="Kadnikov V.V."/>
            <person name="Mardanov A.V."/>
            <person name="Beletsky A.V."/>
            <person name="Frank Y.A."/>
            <person name="Karnachuk O.V."/>
            <person name="Ravin N.V."/>
        </authorList>
    </citation>
    <scope>NUCLEOTIDE SEQUENCE [LARGE SCALE GENOMIC DNA]</scope>
</reference>
<proteinExistence type="inferred from homology"/>
<dbReference type="InterPro" id="IPR051201">
    <property type="entry name" value="Chloro_Bact_Ser_Proteases"/>
</dbReference>
<dbReference type="Pfam" id="PF13365">
    <property type="entry name" value="Trypsin_2"/>
    <property type="match status" value="1"/>
</dbReference>
<dbReference type="AlphaFoldDB" id="A0A6I6DDK4"/>
<dbReference type="EMBL" id="CP046457">
    <property type="protein sequence ID" value="QGU00655.1"/>
    <property type="molecule type" value="Genomic_DNA"/>
</dbReference>
<organism evidence="6 7">
    <name type="scientific">Candidatus Syntrophocurvum alkaliphilum</name>
    <dbReference type="NCBI Taxonomy" id="2293317"/>
    <lineage>
        <taxon>Bacteria</taxon>
        <taxon>Bacillati</taxon>
        <taxon>Bacillota</taxon>
        <taxon>Clostridia</taxon>
        <taxon>Eubacteriales</taxon>
        <taxon>Syntrophomonadaceae</taxon>
        <taxon>Candidatus Syntrophocurvum</taxon>
    </lineage>
</organism>
<evidence type="ECO:0000256" key="1">
    <source>
        <dbReference type="ARBA" id="ARBA00010541"/>
    </source>
</evidence>
<evidence type="ECO:0000313" key="6">
    <source>
        <dbReference type="EMBL" id="QGU00655.1"/>
    </source>
</evidence>
<dbReference type="Pfam" id="PF13180">
    <property type="entry name" value="PDZ_2"/>
    <property type="match status" value="1"/>
</dbReference>
<dbReference type="PANTHER" id="PTHR43343:SF3">
    <property type="entry name" value="PROTEASE DO-LIKE 8, CHLOROPLASTIC"/>
    <property type="match status" value="1"/>
</dbReference>
<evidence type="ECO:0000313" key="7">
    <source>
        <dbReference type="Proteomes" id="UP000426444"/>
    </source>
</evidence>
<dbReference type="Proteomes" id="UP000426444">
    <property type="component" value="Chromosome"/>
</dbReference>
<keyword evidence="4" id="KW-1133">Transmembrane helix</keyword>
<protein>
    <submittedName>
        <fullName evidence="6">Serine protease, DegP/HtrA, do-like</fullName>
        <ecNumber evidence="6">3.4.21.-</ecNumber>
    </submittedName>
</protein>
<feature type="domain" description="PDZ" evidence="5">
    <location>
        <begin position="259"/>
        <end position="339"/>
    </location>
</feature>
<dbReference type="GO" id="GO:0004252">
    <property type="term" value="F:serine-type endopeptidase activity"/>
    <property type="evidence" value="ECO:0007669"/>
    <property type="project" value="InterPro"/>
</dbReference>
<keyword evidence="2 6" id="KW-0645">Protease</keyword>
<dbReference type="OrthoDB" id="9758917at2"/>
<dbReference type="PRINTS" id="PR00834">
    <property type="entry name" value="PROTEASES2C"/>
</dbReference>
<keyword evidence="4" id="KW-0472">Membrane</keyword>
<name>A0A6I6DDK4_9FIRM</name>
<dbReference type="Gene3D" id="2.30.42.10">
    <property type="match status" value="1"/>
</dbReference>
<dbReference type="InterPro" id="IPR001940">
    <property type="entry name" value="Peptidase_S1C"/>
</dbReference>
<evidence type="ECO:0000256" key="3">
    <source>
        <dbReference type="ARBA" id="ARBA00022801"/>
    </source>
</evidence>
<dbReference type="EC" id="3.4.21.-" evidence="6"/>
<evidence type="ECO:0000256" key="2">
    <source>
        <dbReference type="ARBA" id="ARBA00022670"/>
    </source>
</evidence>